<dbReference type="InterPro" id="IPR001623">
    <property type="entry name" value="DnaJ_domain"/>
</dbReference>
<evidence type="ECO:0000313" key="6">
    <source>
        <dbReference type="Proteomes" id="UP000816034"/>
    </source>
</evidence>
<feature type="region of interest" description="Disordered" evidence="3">
    <location>
        <begin position="650"/>
        <end position="694"/>
    </location>
</feature>
<protein>
    <recommendedName>
        <fullName evidence="4">J domain-containing protein</fullName>
    </recommendedName>
</protein>
<feature type="coiled-coil region" evidence="2">
    <location>
        <begin position="88"/>
        <end position="152"/>
    </location>
</feature>
<accession>A0AA88KX56</accession>
<reference evidence="5 6" key="1">
    <citation type="journal article" date="2018" name="BMC Genomics">
        <title>The genome of Naegleria lovaniensis, the basis for a comparative approach to unravel pathogenicity factors of the human pathogenic amoeba N. fowleri.</title>
        <authorList>
            <person name="Liechti N."/>
            <person name="Schurch N."/>
            <person name="Bruggmann R."/>
            <person name="Wittwer M."/>
        </authorList>
    </citation>
    <scope>NUCLEOTIDE SEQUENCE [LARGE SCALE GENOMIC DNA]</scope>
    <source>
        <strain evidence="5 6">ATCC 30569</strain>
    </source>
</reference>
<dbReference type="InterPro" id="IPR036869">
    <property type="entry name" value="J_dom_sf"/>
</dbReference>
<dbReference type="GO" id="GO:0005739">
    <property type="term" value="C:mitochondrion"/>
    <property type="evidence" value="ECO:0007669"/>
    <property type="project" value="GOC"/>
</dbReference>
<evidence type="ECO:0000259" key="4">
    <source>
        <dbReference type="PROSITE" id="PS50076"/>
    </source>
</evidence>
<dbReference type="Proteomes" id="UP000816034">
    <property type="component" value="Unassembled WGS sequence"/>
</dbReference>
<dbReference type="EMBL" id="PYSW02000003">
    <property type="protein sequence ID" value="KAG2393055.1"/>
    <property type="molecule type" value="Genomic_DNA"/>
</dbReference>
<dbReference type="InterPro" id="IPR024586">
    <property type="entry name" value="DnaJ-like_C11_C"/>
</dbReference>
<dbReference type="SMART" id="SM00271">
    <property type="entry name" value="DnaJ"/>
    <property type="match status" value="1"/>
</dbReference>
<keyword evidence="6" id="KW-1185">Reference proteome</keyword>
<dbReference type="Gene3D" id="1.10.287.110">
    <property type="entry name" value="DnaJ domain"/>
    <property type="match status" value="1"/>
</dbReference>
<feature type="compositionally biased region" description="Acidic residues" evidence="3">
    <location>
        <begin position="682"/>
        <end position="694"/>
    </location>
</feature>
<dbReference type="PANTHER" id="PTHR44157:SF1">
    <property type="entry name" value="DNAJ HOMOLOG SUBFAMILY C MEMBER 11"/>
    <property type="match status" value="1"/>
</dbReference>
<dbReference type="InterPro" id="IPR052243">
    <property type="entry name" value="Mito_inner_membrane_organizer"/>
</dbReference>
<feature type="domain" description="J" evidence="4">
    <location>
        <begin position="37"/>
        <end position="115"/>
    </location>
</feature>
<dbReference type="PANTHER" id="PTHR44157">
    <property type="entry name" value="DNAJ HOMOLOG SUBFAMILY C MEMBER 11"/>
    <property type="match status" value="1"/>
</dbReference>
<proteinExistence type="predicted"/>
<organism evidence="5 6">
    <name type="scientific">Naegleria lovaniensis</name>
    <name type="common">Amoeba</name>
    <dbReference type="NCBI Taxonomy" id="51637"/>
    <lineage>
        <taxon>Eukaryota</taxon>
        <taxon>Discoba</taxon>
        <taxon>Heterolobosea</taxon>
        <taxon>Tetramitia</taxon>
        <taxon>Eutetramitia</taxon>
        <taxon>Vahlkampfiidae</taxon>
        <taxon>Naegleria</taxon>
    </lineage>
</organism>
<dbReference type="GO" id="GO:0042407">
    <property type="term" value="P:cristae formation"/>
    <property type="evidence" value="ECO:0007669"/>
    <property type="project" value="TreeGrafter"/>
</dbReference>
<comment type="caution">
    <text evidence="5">The sequence shown here is derived from an EMBL/GenBank/DDBJ whole genome shotgun (WGS) entry which is preliminary data.</text>
</comment>
<evidence type="ECO:0000256" key="1">
    <source>
        <dbReference type="ARBA" id="ARBA00023186"/>
    </source>
</evidence>
<dbReference type="CDD" id="cd06257">
    <property type="entry name" value="DnaJ"/>
    <property type="match status" value="1"/>
</dbReference>
<dbReference type="RefSeq" id="XP_044554949.1">
    <property type="nucleotide sequence ID" value="XM_044699841.1"/>
</dbReference>
<gene>
    <name evidence="5" type="ORF">C9374_009632</name>
</gene>
<name>A0AA88KX56_NAELO</name>
<dbReference type="PROSITE" id="PS50076">
    <property type="entry name" value="DNAJ_2"/>
    <property type="match status" value="1"/>
</dbReference>
<feature type="compositionally biased region" description="Polar residues" evidence="3">
    <location>
        <begin position="667"/>
        <end position="680"/>
    </location>
</feature>
<dbReference type="Pfam" id="PF11875">
    <property type="entry name" value="DnaJ-like_C11_C"/>
    <property type="match status" value="1"/>
</dbReference>
<feature type="compositionally biased region" description="Gly residues" evidence="3">
    <location>
        <begin position="653"/>
        <end position="666"/>
    </location>
</feature>
<dbReference type="GeneID" id="68102086"/>
<keyword evidence="1" id="KW-0143">Chaperone</keyword>
<evidence type="ECO:0000313" key="5">
    <source>
        <dbReference type="EMBL" id="KAG2393055.1"/>
    </source>
</evidence>
<dbReference type="AlphaFoldDB" id="A0AA88KX56"/>
<evidence type="ECO:0000256" key="2">
    <source>
        <dbReference type="SAM" id="Coils"/>
    </source>
</evidence>
<sequence>MKKPRNGTEEIIDHLEEDLDPEENSFEIEELYKKKKSYYEILGVKRNATQKEITEAFRKKSRKCHPDAQRLTSEQQKIFKPKELEEYFEEKQKQLNEAYEVLSNERKRAQYDVLGKCITSLVLADDSENISFQELKERYKDYKREQRRQLRDSKTQGSTSANLSMDISGSFLSEQDLEDAYIEQDGQTYRVIIPKVSFTNSSFSQTFHTPISKLDTLIFHGNANCDQLSAENISHTIALQWRHVIDPTKEATQFDLVTAFSTQNPNALTLVASGSTKLSDYSFGSMKWVGQFNGISPTFMNWLSIAGFQLVYKRQLFSDPSLFGSIHFSFPQDNNVSLVVDKNFEHDGSSLSTELRLSPTNSHISCEFRRNVPEWIRALGRLGVSKKQDSTPGGVEMVTDVTLSTPSLGFQSDSYDVGMNMMLVKTIGEETELGFGVGASKEEGISLKFSLKRADRHHFTLPIVLSHYFHWKMLFMATITPITCYTLIQNFILDPLMNYWRRKETRSKRKEAYLSTQHKRQVALQELDKIREQALQSRNAEEEVNGLIIINAKYGDLEDVGDDVNEYPSWIDLTDQLQFLVSNSKLYLPEYSKSRMEGSFDPAPNIPKTLLVWYRFRGKTHRVEIDDEEELRIPLEEDVVRNDDREEMKVMNGGFGGGVGGVGGSGITTAKHSSTQGASNSDSDEEEDDEEDDE</sequence>
<dbReference type="PRINTS" id="PR00625">
    <property type="entry name" value="JDOMAIN"/>
</dbReference>
<dbReference type="Pfam" id="PF00226">
    <property type="entry name" value="DnaJ"/>
    <property type="match status" value="1"/>
</dbReference>
<dbReference type="SUPFAM" id="SSF46565">
    <property type="entry name" value="Chaperone J-domain"/>
    <property type="match status" value="1"/>
</dbReference>
<evidence type="ECO:0000256" key="3">
    <source>
        <dbReference type="SAM" id="MobiDB-lite"/>
    </source>
</evidence>
<keyword evidence="2" id="KW-0175">Coiled coil</keyword>